<reference evidence="2" key="1">
    <citation type="submission" date="2011-03" db="EMBL/GenBank/DDBJ databases">
        <title>The genome sequence of Vavraia culicis strain floridensis.</title>
        <authorList>
            <consortium name="The Broad Institute Genome Sequencing Platform"/>
            <person name="Cuomo C."/>
            <person name="Becnel J."/>
            <person name="Sanscrainte N."/>
            <person name="Young S.K."/>
            <person name="Zeng Q."/>
            <person name="Gargeya S."/>
            <person name="Fitzgerald M."/>
            <person name="Haas B."/>
            <person name="Abouelleil A."/>
            <person name="Alvarado L."/>
            <person name="Arachchi H.M."/>
            <person name="Berlin A."/>
            <person name="Chapman S.B."/>
            <person name="Gearin G."/>
            <person name="Goldberg J."/>
            <person name="Griggs A."/>
            <person name="Gujja S."/>
            <person name="Hansen M."/>
            <person name="Heiman D."/>
            <person name="Howarth C."/>
            <person name="Larimer J."/>
            <person name="Lui A."/>
            <person name="MacDonald P.J.P."/>
            <person name="McCowen C."/>
            <person name="Montmayeur A."/>
            <person name="Murphy C."/>
            <person name="Neiman D."/>
            <person name="Pearson M."/>
            <person name="Priest M."/>
            <person name="Roberts A."/>
            <person name="Saif S."/>
            <person name="Shea T."/>
            <person name="Sisk P."/>
            <person name="Stolte C."/>
            <person name="Sykes S."/>
            <person name="Wortman J."/>
            <person name="Nusbaum C."/>
            <person name="Birren B."/>
        </authorList>
    </citation>
    <scope>NUCLEOTIDE SEQUENCE [LARGE SCALE GENOMIC DNA]</scope>
    <source>
        <strain evidence="2">floridensis</strain>
    </source>
</reference>
<dbReference type="HOGENOM" id="CLU_270036_0_0_1"/>
<sequence length="1208" mass="140740">MSQGTRLVHKETDNSLVTSNFAEIIKSLETICGGNFDLIKIANMVRIRELLDKIDSFLIKSLSKHELNTLTRQLVIVMRRIESSFYAVLDNTLRSITDEMLINILSVENGDATELKKIELLLDLGNKILELFLVITKFNEKWENGLIAKGIYQETIENKCTKVKQSINRDTALELGNLTMQLFENVRNNLLNAASDLQKNQVINMVGVNRYLISSFCLLCSISPNANHTVCLNIEKERIFFIINYVLNRNSEYVDYFLTSFSKICDSDDETSSGEEKRIKVKILDVAGTENKASEQYFTKKNHSTESKDMMKLLYDWALRTLNLEQFNFKNFFKDQFVKNASNSAIQNIILAKRNHKFIVDIGKFAIMRVFNNKKVHDAFLKTYNSSNVKHTIQVVEDMFKISHKSGERILKDLIIEKRLPTLYCLFYDKCVVINSAYIECLFICKNHLNHLKFEMLEKLLDSYYLTFLIREKIVFQKLTLRILDYVLFLRQKRRNFDFDKFFINLVEKMVLNREEEVKDQITQSFSDINYASISISNLTVNLRRKSVEKHKNHLNNMSFEVFERSLFFLNAFPEILQHILPFLHELLVTFNKEYKFYRNFKGEERYNFSNTTFVDDDLTDTNVYGSLTSLQTESVVYFSQIFNNRNTRTICQILNLTRDYIEEWNFTDLLLKLNLRLLLENVIFSEERKMDSLFLHALQTILDNISEIVNDESKSLECCKNHSDCKSETNTDNSARSVDNSVLSSTSNKNCRVLDIIYTNLRKMFTEKSEYHTYMILKKINFENLYRLDEFKMLLEKNEDGMNDCDAKIVHNFYGGSNEEKFSNVSSLSGNKSILAKKPIGLGDSNNLAIKNKQDTKQEEEIDQSSATAKGDNLLNAENTTSNTLNGPLNAEVLPNLSRSGEYDPKNLNICDIDDTFSNITLNNPKMKTKIRHDQIHLDLKVELLTSNQKRHLLELELSKNVSDKEIVSKCLRTLLHDYKYVSGLVFNRSKVTIRKKLSSFCLYCNLHQYSKIGDQFLFRITTPNGYTALIVRNGQLLKILVEKGAENIILLPSPVNNLYTLGLEYNNKVLKINVNEIKLPVTIKRASSLEIGENFKGIVPRILYYENMSYNDKYFENLDNISYYVKYINELERKCQYYNHDGVLVDSLQPYFLSKNNFDVCVNNLMVNVQYDFLNSENFAKIYLEKLKRVVEFRSILEQYYLDYNT</sequence>
<dbReference type="RefSeq" id="XP_008074403.1">
    <property type="nucleotide sequence ID" value="XM_008076212.1"/>
</dbReference>
<accession>L2GVI3</accession>
<name>L2GVI3_VAVCU</name>
<evidence type="ECO:0000313" key="2">
    <source>
        <dbReference type="Proteomes" id="UP000011081"/>
    </source>
</evidence>
<dbReference type="Proteomes" id="UP000011081">
    <property type="component" value="Unassembled WGS sequence"/>
</dbReference>
<dbReference type="AlphaFoldDB" id="L2GVI3"/>
<dbReference type="VEuPathDB" id="MicrosporidiaDB:VCUG_01383"/>
<gene>
    <name evidence="1" type="ORF">VCUG_01383</name>
</gene>
<keyword evidence="2" id="KW-1185">Reference proteome</keyword>
<evidence type="ECO:0000313" key="1">
    <source>
        <dbReference type="EMBL" id="ELA47110.1"/>
    </source>
</evidence>
<dbReference type="EMBL" id="GL877424">
    <property type="protein sequence ID" value="ELA47110.1"/>
    <property type="molecule type" value="Genomic_DNA"/>
</dbReference>
<organism evidence="1 2">
    <name type="scientific">Vavraia culicis (isolate floridensis)</name>
    <name type="common">Microsporidian parasite</name>
    <dbReference type="NCBI Taxonomy" id="948595"/>
    <lineage>
        <taxon>Eukaryota</taxon>
        <taxon>Fungi</taxon>
        <taxon>Fungi incertae sedis</taxon>
        <taxon>Microsporidia</taxon>
        <taxon>Pleistophoridae</taxon>
        <taxon>Vavraia</taxon>
    </lineage>
</organism>
<dbReference type="InParanoid" id="L2GVI3"/>
<dbReference type="GeneID" id="19879261"/>
<protein>
    <submittedName>
        <fullName evidence="1">Uncharacterized protein</fullName>
    </submittedName>
</protein>
<dbReference type="OrthoDB" id="2187603at2759"/>
<proteinExistence type="predicted"/>